<protein>
    <submittedName>
        <fullName evidence="1">Uncharacterized protein</fullName>
    </submittedName>
</protein>
<keyword evidence="2" id="KW-1185">Reference proteome</keyword>
<accession>A0A371CJ13</accession>
<dbReference type="Proteomes" id="UP000256964">
    <property type="component" value="Unassembled WGS sequence"/>
</dbReference>
<evidence type="ECO:0000313" key="1">
    <source>
        <dbReference type="EMBL" id="RDX40263.1"/>
    </source>
</evidence>
<organism evidence="1 2">
    <name type="scientific">Lentinus brumalis</name>
    <dbReference type="NCBI Taxonomy" id="2498619"/>
    <lineage>
        <taxon>Eukaryota</taxon>
        <taxon>Fungi</taxon>
        <taxon>Dikarya</taxon>
        <taxon>Basidiomycota</taxon>
        <taxon>Agaricomycotina</taxon>
        <taxon>Agaricomycetes</taxon>
        <taxon>Polyporales</taxon>
        <taxon>Polyporaceae</taxon>
        <taxon>Lentinus</taxon>
    </lineage>
</organism>
<sequence length="198" mass="21819">MTQRRVRPVRRLVVVVHCDGGYGRPMRQYHRAHLADAEKPLNPVSCCAPPWLLNRDSSASPNGDVVFGAQVLVTLMTAMHPSDGSAMTDLSVESSIPVRTRERMMYIDIEDGMSSARSRGAGSFLGAVMTSFMGRLCWLYMGFLESLTSNCVLRQEMSDEAAVRKLRVPRSSGERAAKLLMPMVLSLTRAIQRADAAS</sequence>
<proteinExistence type="predicted"/>
<dbReference type="EMBL" id="KZ857570">
    <property type="protein sequence ID" value="RDX40263.1"/>
    <property type="molecule type" value="Genomic_DNA"/>
</dbReference>
<name>A0A371CJ13_9APHY</name>
<gene>
    <name evidence="1" type="ORF">OH76DRAFT_1423812</name>
</gene>
<evidence type="ECO:0000313" key="2">
    <source>
        <dbReference type="Proteomes" id="UP000256964"/>
    </source>
</evidence>
<dbReference type="AlphaFoldDB" id="A0A371CJ13"/>
<reference evidence="1 2" key="1">
    <citation type="journal article" date="2018" name="Biotechnol. Biofuels">
        <title>Integrative visual omics of the white-rot fungus Polyporus brumalis exposes the biotechnological potential of its oxidative enzymes for delignifying raw plant biomass.</title>
        <authorList>
            <person name="Miyauchi S."/>
            <person name="Rancon A."/>
            <person name="Drula E."/>
            <person name="Hage H."/>
            <person name="Chaduli D."/>
            <person name="Favel A."/>
            <person name="Grisel S."/>
            <person name="Henrissat B."/>
            <person name="Herpoel-Gimbert I."/>
            <person name="Ruiz-Duenas F.J."/>
            <person name="Chevret D."/>
            <person name="Hainaut M."/>
            <person name="Lin J."/>
            <person name="Wang M."/>
            <person name="Pangilinan J."/>
            <person name="Lipzen A."/>
            <person name="Lesage-Meessen L."/>
            <person name="Navarro D."/>
            <person name="Riley R."/>
            <person name="Grigoriev I.V."/>
            <person name="Zhou S."/>
            <person name="Raouche S."/>
            <person name="Rosso M.N."/>
        </authorList>
    </citation>
    <scope>NUCLEOTIDE SEQUENCE [LARGE SCALE GENOMIC DNA]</scope>
    <source>
        <strain evidence="1 2">BRFM 1820</strain>
    </source>
</reference>